<protein>
    <submittedName>
        <fullName evidence="1">Uncharacterized protein</fullName>
    </submittedName>
</protein>
<accession>A0AAD1WES8</accession>
<dbReference type="Gene3D" id="3.30.250.20">
    <property type="entry name" value="L1 transposable element, C-terminal domain"/>
    <property type="match status" value="1"/>
</dbReference>
<organism evidence="1 2">
    <name type="scientific">Pelobates cultripes</name>
    <name type="common">Western spadefoot toad</name>
    <dbReference type="NCBI Taxonomy" id="61616"/>
    <lineage>
        <taxon>Eukaryota</taxon>
        <taxon>Metazoa</taxon>
        <taxon>Chordata</taxon>
        <taxon>Craniata</taxon>
        <taxon>Vertebrata</taxon>
        <taxon>Euteleostomi</taxon>
        <taxon>Amphibia</taxon>
        <taxon>Batrachia</taxon>
        <taxon>Anura</taxon>
        <taxon>Pelobatoidea</taxon>
        <taxon>Pelobatidae</taxon>
        <taxon>Pelobates</taxon>
    </lineage>
</organism>
<dbReference type="EMBL" id="OW240917">
    <property type="protein sequence ID" value="CAH2301624.1"/>
    <property type="molecule type" value="Genomic_DNA"/>
</dbReference>
<evidence type="ECO:0000313" key="1">
    <source>
        <dbReference type="EMBL" id="CAH2301624.1"/>
    </source>
</evidence>
<dbReference type="InterPro" id="IPR042566">
    <property type="entry name" value="L1_C"/>
</dbReference>
<evidence type="ECO:0000313" key="2">
    <source>
        <dbReference type="Proteomes" id="UP001295444"/>
    </source>
</evidence>
<keyword evidence="2" id="KW-1185">Reference proteome</keyword>
<proteinExistence type="predicted"/>
<dbReference type="AlphaFoldDB" id="A0AAD1WES8"/>
<gene>
    <name evidence="1" type="ORF">PECUL_23A030445</name>
</gene>
<sequence length="208" mass="23527">MVTRVGGSCKDHSETLKFAIRLSLIEREAERDVLAPATKQDILNLLQELRQKSNADLDLIRTEVQAVTAQTQASEEDITDIRHEDLTRNTLQSRRSFSAVTNQLRDAGADYLWSLPRALMVIKNGTTLRLTTPAESPTFFRAPSTSQAWDPERITPFIPGAKKLLWNLVRSKRCHEQDQVLSDKFPANTFLQVIVLPVHLKCSLGLHR</sequence>
<name>A0AAD1WES8_PELCU</name>
<dbReference type="Proteomes" id="UP001295444">
    <property type="component" value="Chromosome 06"/>
</dbReference>
<reference evidence="1" key="1">
    <citation type="submission" date="2022-03" db="EMBL/GenBank/DDBJ databases">
        <authorList>
            <person name="Alioto T."/>
            <person name="Alioto T."/>
            <person name="Gomez Garrido J."/>
        </authorList>
    </citation>
    <scope>NUCLEOTIDE SEQUENCE</scope>
</reference>